<dbReference type="GO" id="GO:0008154">
    <property type="term" value="P:actin polymerization or depolymerization"/>
    <property type="evidence" value="ECO:0007669"/>
    <property type="project" value="TreeGrafter"/>
</dbReference>
<feature type="compositionally biased region" description="Basic residues" evidence="2">
    <location>
        <begin position="539"/>
        <end position="551"/>
    </location>
</feature>
<gene>
    <name evidence="4" type="ORF">PNOK_0580100</name>
</gene>
<feature type="compositionally biased region" description="Low complexity" evidence="2">
    <location>
        <begin position="641"/>
        <end position="655"/>
    </location>
</feature>
<dbReference type="STRING" id="2282107.A0A286UH93"/>
<protein>
    <submittedName>
        <fullName evidence="4">Gelsolin repeat protein</fullName>
    </submittedName>
</protein>
<evidence type="ECO:0000256" key="2">
    <source>
        <dbReference type="SAM" id="MobiDB-lite"/>
    </source>
</evidence>
<dbReference type="OrthoDB" id="6375767at2759"/>
<dbReference type="GO" id="GO:0051016">
    <property type="term" value="P:barbed-end actin filament capping"/>
    <property type="evidence" value="ECO:0007669"/>
    <property type="project" value="TreeGrafter"/>
</dbReference>
<feature type="compositionally biased region" description="Polar residues" evidence="2">
    <location>
        <begin position="695"/>
        <end position="704"/>
    </location>
</feature>
<dbReference type="GO" id="GO:0051014">
    <property type="term" value="P:actin filament severing"/>
    <property type="evidence" value="ECO:0007669"/>
    <property type="project" value="TreeGrafter"/>
</dbReference>
<keyword evidence="5" id="KW-1185">Reference proteome</keyword>
<reference evidence="4 5" key="1">
    <citation type="journal article" date="2017" name="Mol. Ecol.">
        <title>Comparative and population genomic landscape of Phellinus noxius: A hypervariable fungus causing root rot in trees.</title>
        <authorList>
            <person name="Chung C.L."/>
            <person name="Lee T.J."/>
            <person name="Akiba M."/>
            <person name="Lee H.H."/>
            <person name="Kuo T.H."/>
            <person name="Liu D."/>
            <person name="Ke H.M."/>
            <person name="Yokoi T."/>
            <person name="Roa M.B."/>
            <person name="Lu M.J."/>
            <person name="Chang Y.Y."/>
            <person name="Ann P.J."/>
            <person name="Tsai J.N."/>
            <person name="Chen C.Y."/>
            <person name="Tzean S.S."/>
            <person name="Ota Y."/>
            <person name="Hattori T."/>
            <person name="Sahashi N."/>
            <person name="Liou R.F."/>
            <person name="Kikuchi T."/>
            <person name="Tsai I.J."/>
        </authorList>
    </citation>
    <scope>NUCLEOTIDE SEQUENCE [LARGE SCALE GENOMIC DNA]</scope>
    <source>
        <strain evidence="4 5">FFPRI411160</strain>
    </source>
</reference>
<organism evidence="4 5">
    <name type="scientific">Pyrrhoderma noxium</name>
    <dbReference type="NCBI Taxonomy" id="2282107"/>
    <lineage>
        <taxon>Eukaryota</taxon>
        <taxon>Fungi</taxon>
        <taxon>Dikarya</taxon>
        <taxon>Basidiomycota</taxon>
        <taxon>Agaricomycotina</taxon>
        <taxon>Agaricomycetes</taxon>
        <taxon>Hymenochaetales</taxon>
        <taxon>Hymenochaetaceae</taxon>
        <taxon>Pyrrhoderma</taxon>
    </lineage>
</organism>
<evidence type="ECO:0000259" key="3">
    <source>
        <dbReference type="Pfam" id="PF25480"/>
    </source>
</evidence>
<dbReference type="PANTHER" id="PTHR11977">
    <property type="entry name" value="VILLIN"/>
    <property type="match status" value="1"/>
</dbReference>
<dbReference type="Pfam" id="PF25480">
    <property type="entry name" value="DUF7904"/>
    <property type="match status" value="1"/>
</dbReference>
<evidence type="ECO:0000313" key="4">
    <source>
        <dbReference type="EMBL" id="PAV18957.1"/>
    </source>
</evidence>
<feature type="compositionally biased region" description="Basic and acidic residues" evidence="2">
    <location>
        <begin position="39"/>
        <end position="49"/>
    </location>
</feature>
<feature type="region of interest" description="Disordered" evidence="2">
    <location>
        <begin position="770"/>
        <end position="789"/>
    </location>
</feature>
<dbReference type="Gene3D" id="3.40.20.10">
    <property type="entry name" value="Severin"/>
    <property type="match status" value="2"/>
</dbReference>
<feature type="domain" description="DUF7904" evidence="3">
    <location>
        <begin position="966"/>
        <end position="1045"/>
    </location>
</feature>
<evidence type="ECO:0000313" key="5">
    <source>
        <dbReference type="Proteomes" id="UP000217199"/>
    </source>
</evidence>
<sequence>MEGPTRRRFESAKPEAGLTEWTNKIKALQRDVDADEEAEQRKLEEEIRASRLARSRRSGGGQFAMRFPAPALSERDEEDDSTPVHVSSKLNDEQPTSVLMERSTSKPEPMSLAAFIGGRATGPRLNRPAAQPDTHDPTLFEQRTRADIVAPHPIFGSGGVALAGLTSKGREVVKAEENEAPDNDAPVQYGHTVTVPKRALSPEPLPRIEEPRNAAPITNATPARSWARERTVSTPSPFVQSKPVERSSPIALSGSPGVRGRVESLFANAHRPSTVKPKKSIESIVQKPVTPTKPDTLRAYAARESPRRILQSASHPSSSPSPSSPPQRAVTSPPISFPSLARPVQPQPRPASDGPQIPLSKTPAPAFLKPTVQKDPTPSLSRLKGRGFVQSVVKLSSEMEASTGSSPDRTTSPKKMAVLERWNPQQNESSSPSPVNLPVAAPPMRKSKTIDTPSYSVAPETPPEPIKRAKSAHKSHSHPEPSKPTSTKGKHVPGDALPLGSSTTTISYIKTNKTGDAPPTDTNEEIVSGPKTPGDEKRRRTHSRPKTPSKHHNNDKPDMDELGMRPRKSKSGPSSPSKNTKSDLASVSSGRPLSHPTKDRAKVRRKNAGGQKTSSSTKTTTPEERSIPILVVDTKTAIEASSPISPVPLSSITSTAGDRTSHAPARGEKIRQLQNAWSNQAPIGVKPLRKPSQPSPLTSTFAPALSSVRSNKQALPGLADINTIISPPSPPLTPPLTVRNENRPPTSPARHNRIPSTGSRPTVMDVAQTFANNPTSNPVSPVSAFPKSPVAATSPQIYAPSPTVYNPADPGGWGESEESYERTITPAMLKAERRRSNYEKYSNFTLPVVKEEKTPVGSPVGTLKKEDIVNVNTEVSVGEKEGVNEVKKERPVPAKKPDFARASKVHIDIIDEPLPAVSASKIWGSSRPSCTFVANQDSHTISVEVFCVDGTNTTEITKGKKDGMMFVFYDEETYVIVHRAKSRSSGLVDTKVWVWRGQKVVKDELGEVKVKEFGKRYNTSLVEREQDDEPQELVHILGGSLVVRQGKRSLWTSENSTMHCIRSTAGLIFVDEVELETKNLCSGFSYCISLLDTIWVWYGCGSPPSERSAALRYAEGLLSDAPDSVQDQHNDETDEGKKKIVELEEGQEDELFWMFLGEDGYAHADYWKWRKDAVDDDSDPRIWKIDCSKANSEIKELECLPSAKEIVDSILVIHLAYEIFTLVGAGARGSRKNIRLGLNLSQGLSSHTARSKPFRPPVHILIFPTQIPLDLRAALRGLESKTRTMTVRPPSESDSEPGLNETPNHMNLLTLEEAWAQINRKEWEPKELEDSSMMPLGFDPMASQLSTLTSTTSS</sequence>
<feature type="region of interest" description="Disordered" evidence="2">
    <location>
        <begin position="199"/>
        <end position="667"/>
    </location>
</feature>
<feature type="compositionally biased region" description="Basic and acidic residues" evidence="2">
    <location>
        <begin position="552"/>
        <end position="564"/>
    </location>
</feature>
<feature type="compositionally biased region" description="Polar residues" evidence="2">
    <location>
        <begin position="399"/>
        <end position="410"/>
    </location>
</feature>
<dbReference type="EMBL" id="NBII01000005">
    <property type="protein sequence ID" value="PAV18957.1"/>
    <property type="molecule type" value="Genomic_DNA"/>
</dbReference>
<feature type="compositionally biased region" description="Polar residues" evidence="2">
    <location>
        <begin position="84"/>
        <end position="97"/>
    </location>
</feature>
<dbReference type="InterPro" id="IPR057226">
    <property type="entry name" value="DUF7904"/>
</dbReference>
<evidence type="ECO:0000256" key="1">
    <source>
        <dbReference type="ARBA" id="ARBA00022737"/>
    </source>
</evidence>
<feature type="region of interest" description="Disordered" evidence="2">
    <location>
        <begin position="683"/>
        <end position="704"/>
    </location>
</feature>
<keyword evidence="1" id="KW-0677">Repeat</keyword>
<name>A0A286UH93_9AGAM</name>
<dbReference type="GO" id="GO:0015629">
    <property type="term" value="C:actin cytoskeleton"/>
    <property type="evidence" value="ECO:0007669"/>
    <property type="project" value="TreeGrafter"/>
</dbReference>
<feature type="compositionally biased region" description="Polar residues" evidence="2">
    <location>
        <begin position="500"/>
        <end position="514"/>
    </location>
</feature>
<dbReference type="SMART" id="SM00262">
    <property type="entry name" value="GEL"/>
    <property type="match status" value="1"/>
</dbReference>
<dbReference type="GO" id="GO:0005546">
    <property type="term" value="F:phosphatidylinositol-4,5-bisphosphate binding"/>
    <property type="evidence" value="ECO:0007669"/>
    <property type="project" value="TreeGrafter"/>
</dbReference>
<feature type="region of interest" description="Disordered" evidence="2">
    <location>
        <begin position="30"/>
        <end position="109"/>
    </location>
</feature>
<feature type="region of interest" description="Disordered" evidence="2">
    <location>
        <begin position="1282"/>
        <end position="1304"/>
    </location>
</feature>
<dbReference type="InterPro" id="IPR029006">
    <property type="entry name" value="ADF-H/Gelsolin-like_dom_sf"/>
</dbReference>
<dbReference type="GO" id="GO:0005737">
    <property type="term" value="C:cytoplasm"/>
    <property type="evidence" value="ECO:0007669"/>
    <property type="project" value="TreeGrafter"/>
</dbReference>
<dbReference type="PANTHER" id="PTHR11977:SF51">
    <property type="entry name" value="PROTEIN FLIGHTLESS-1 HOMOLOG"/>
    <property type="match status" value="1"/>
</dbReference>
<feature type="region of interest" description="Disordered" evidence="2">
    <location>
        <begin position="719"/>
        <end position="761"/>
    </location>
</feature>
<comment type="caution">
    <text evidence="4">The sequence shown here is derived from an EMBL/GenBank/DDBJ whole genome shotgun (WGS) entry which is preliminary data.</text>
</comment>
<feature type="region of interest" description="Disordered" evidence="2">
    <location>
        <begin position="1326"/>
        <end position="1354"/>
    </location>
</feature>
<feature type="compositionally biased region" description="Low complexity" evidence="2">
    <location>
        <begin position="1345"/>
        <end position="1354"/>
    </location>
</feature>
<accession>A0A286UH93</accession>
<dbReference type="Proteomes" id="UP000217199">
    <property type="component" value="Unassembled WGS sequence"/>
</dbReference>
<dbReference type="SUPFAM" id="SSF55753">
    <property type="entry name" value="Actin depolymerizing proteins"/>
    <property type="match status" value="2"/>
</dbReference>
<proteinExistence type="predicted"/>
<dbReference type="InParanoid" id="A0A286UH93"/>
<dbReference type="GO" id="GO:0051015">
    <property type="term" value="F:actin filament binding"/>
    <property type="evidence" value="ECO:0007669"/>
    <property type="project" value="InterPro"/>
</dbReference>
<feature type="compositionally biased region" description="Low complexity" evidence="2">
    <location>
        <begin position="312"/>
        <end position="321"/>
    </location>
</feature>
<dbReference type="InterPro" id="IPR007122">
    <property type="entry name" value="Villin/Gelsolin"/>
</dbReference>
<feature type="compositionally biased region" description="Polar residues" evidence="2">
    <location>
        <begin position="770"/>
        <end position="780"/>
    </location>
</feature>